<evidence type="ECO:0000313" key="9">
    <source>
        <dbReference type="Proteomes" id="UP000261620"/>
    </source>
</evidence>
<reference evidence="8" key="2">
    <citation type="submission" date="2025-09" db="UniProtKB">
        <authorList>
            <consortium name="Ensembl"/>
        </authorList>
    </citation>
    <scope>IDENTIFICATION</scope>
</reference>
<dbReference type="GO" id="GO:0006508">
    <property type="term" value="P:proteolysis"/>
    <property type="evidence" value="ECO:0007669"/>
    <property type="project" value="UniProtKB-KW"/>
</dbReference>
<dbReference type="InterPro" id="IPR001314">
    <property type="entry name" value="Peptidase_S1A"/>
</dbReference>
<name>A0A3Q3XDJ2_MOLML</name>
<keyword evidence="2" id="KW-0732">Signal</keyword>
<keyword evidence="1" id="KW-0645">Protease</keyword>
<dbReference type="Proteomes" id="UP000261620">
    <property type="component" value="Unplaced"/>
</dbReference>
<dbReference type="SMART" id="SM00020">
    <property type="entry name" value="Tryp_SPc"/>
    <property type="match status" value="1"/>
</dbReference>
<dbReference type="InterPro" id="IPR009003">
    <property type="entry name" value="Peptidase_S1_PA"/>
</dbReference>
<evidence type="ECO:0000256" key="2">
    <source>
        <dbReference type="ARBA" id="ARBA00022729"/>
    </source>
</evidence>
<dbReference type="FunFam" id="2.40.10.10:FF:000024">
    <property type="entry name" value="Serine protease 53"/>
    <property type="match status" value="1"/>
</dbReference>
<keyword evidence="5" id="KW-1015">Disulfide bond</keyword>
<dbReference type="Ensembl" id="ENSMMOT00000027005.1">
    <property type="protein sequence ID" value="ENSMMOP00000026550.1"/>
    <property type="gene ID" value="ENSMMOG00000020111.1"/>
</dbReference>
<dbReference type="SUPFAM" id="SSF50494">
    <property type="entry name" value="Trypsin-like serine proteases"/>
    <property type="match status" value="1"/>
</dbReference>
<dbReference type="Pfam" id="PF00089">
    <property type="entry name" value="Trypsin"/>
    <property type="match status" value="1"/>
</dbReference>
<dbReference type="Gene3D" id="2.40.10.10">
    <property type="entry name" value="Trypsin-like serine proteases"/>
    <property type="match status" value="1"/>
</dbReference>
<sequence>MVQFCGCNRICLSLSLPQEATHSWMVSLAPSYQGQIKNYASDGFPPVCGIAPKNTKIVGGGTAAAGAWPWHVSIEINGFYTCGGTLINNQWILTAAQCVSSIPTSMLKVYLGRDALNYSNPNEQSRSVFRKIPHPQYSTTTFDNDIALLQLSSPVTFTDYIRPVCLAKSGSTFDAETSCWITGWGDIGNNVSLPDPKRLQEVNVTVVSNIECDRVYGDVTSNHICTSSSRGGTGICVGDGGGPLLKKTDNKWVQAGVMSFVAFQGCALPNIPEGYTRVSNYQSWISSHFSSNPPGFVYSGAAHLVSLSVPLLLYISLLLLSIPNATTNATPNNDKQSQTKTNNIAQLKARVGGVLKLDFPFVSFAFGRKLYLPTLACPMQRTL</sequence>
<keyword evidence="3" id="KW-0378">Hydrolase</keyword>
<dbReference type="GO" id="GO:0004252">
    <property type="term" value="F:serine-type endopeptidase activity"/>
    <property type="evidence" value="ECO:0007669"/>
    <property type="project" value="InterPro"/>
</dbReference>
<reference evidence="8" key="1">
    <citation type="submission" date="2025-08" db="UniProtKB">
        <authorList>
            <consortium name="Ensembl"/>
        </authorList>
    </citation>
    <scope>IDENTIFICATION</scope>
</reference>
<dbReference type="InterPro" id="IPR043504">
    <property type="entry name" value="Peptidase_S1_PA_chymotrypsin"/>
</dbReference>
<evidence type="ECO:0000256" key="5">
    <source>
        <dbReference type="ARBA" id="ARBA00023157"/>
    </source>
</evidence>
<feature type="domain" description="Peptidase S1" evidence="7">
    <location>
        <begin position="57"/>
        <end position="290"/>
    </location>
</feature>
<dbReference type="InterPro" id="IPR001254">
    <property type="entry name" value="Trypsin_dom"/>
</dbReference>
<evidence type="ECO:0000313" key="8">
    <source>
        <dbReference type="Ensembl" id="ENSMMOP00000026550.1"/>
    </source>
</evidence>
<accession>A0A3Q3XDJ2</accession>
<dbReference type="PROSITE" id="PS50240">
    <property type="entry name" value="TRYPSIN_DOM"/>
    <property type="match status" value="1"/>
</dbReference>
<evidence type="ECO:0000256" key="4">
    <source>
        <dbReference type="ARBA" id="ARBA00022825"/>
    </source>
</evidence>
<dbReference type="PRINTS" id="PR00722">
    <property type="entry name" value="CHYMOTRYPSIN"/>
</dbReference>
<protein>
    <recommendedName>
        <fullName evidence="7">Peptidase S1 domain-containing protein</fullName>
    </recommendedName>
</protein>
<organism evidence="8 9">
    <name type="scientific">Mola mola</name>
    <name type="common">Ocean sunfish</name>
    <name type="synonym">Tetraodon mola</name>
    <dbReference type="NCBI Taxonomy" id="94237"/>
    <lineage>
        <taxon>Eukaryota</taxon>
        <taxon>Metazoa</taxon>
        <taxon>Chordata</taxon>
        <taxon>Craniata</taxon>
        <taxon>Vertebrata</taxon>
        <taxon>Euteleostomi</taxon>
        <taxon>Actinopterygii</taxon>
        <taxon>Neopterygii</taxon>
        <taxon>Teleostei</taxon>
        <taxon>Neoteleostei</taxon>
        <taxon>Acanthomorphata</taxon>
        <taxon>Eupercaria</taxon>
        <taxon>Tetraodontiformes</taxon>
        <taxon>Molidae</taxon>
        <taxon>Mola</taxon>
    </lineage>
</organism>
<keyword evidence="9" id="KW-1185">Reference proteome</keyword>
<keyword evidence="4" id="KW-0720">Serine protease</keyword>
<dbReference type="AlphaFoldDB" id="A0A3Q3XDJ2"/>
<dbReference type="PANTHER" id="PTHR24253">
    <property type="entry name" value="TRANSMEMBRANE PROTEASE SERINE"/>
    <property type="match status" value="1"/>
</dbReference>
<evidence type="ECO:0000256" key="6">
    <source>
        <dbReference type="ARBA" id="ARBA00023180"/>
    </source>
</evidence>
<keyword evidence="6" id="KW-0325">Glycoprotein</keyword>
<dbReference type="PANTHER" id="PTHR24253:SF144">
    <property type="entry name" value="CHYMOTRYPSIN-LIKE PROTEASE CTRL-1-RELATED"/>
    <property type="match status" value="1"/>
</dbReference>
<evidence type="ECO:0000259" key="7">
    <source>
        <dbReference type="PROSITE" id="PS50240"/>
    </source>
</evidence>
<dbReference type="STRING" id="94237.ENSMMOP00000026550"/>
<dbReference type="CDD" id="cd00190">
    <property type="entry name" value="Tryp_SPc"/>
    <property type="match status" value="1"/>
</dbReference>
<evidence type="ECO:0000256" key="3">
    <source>
        <dbReference type="ARBA" id="ARBA00022801"/>
    </source>
</evidence>
<evidence type="ECO:0000256" key="1">
    <source>
        <dbReference type="ARBA" id="ARBA00022670"/>
    </source>
</evidence>
<proteinExistence type="predicted"/>